<protein>
    <submittedName>
        <fullName evidence="4">Response regulator</fullName>
    </submittedName>
</protein>
<dbReference type="PROSITE" id="PS50110">
    <property type="entry name" value="RESPONSE_REGULATORY"/>
    <property type="match status" value="1"/>
</dbReference>
<evidence type="ECO:0000259" key="3">
    <source>
        <dbReference type="PROSITE" id="PS50110"/>
    </source>
</evidence>
<evidence type="ECO:0000256" key="1">
    <source>
        <dbReference type="ARBA" id="ARBA00022553"/>
    </source>
</evidence>
<dbReference type="SMART" id="SM00448">
    <property type="entry name" value="REC"/>
    <property type="match status" value="1"/>
</dbReference>
<dbReference type="RefSeq" id="WP_161959383.1">
    <property type="nucleotide sequence ID" value="NZ_CP117256.1"/>
</dbReference>
<keyword evidence="1 2" id="KW-0597">Phosphoprotein</keyword>
<dbReference type="KEGG" id="rtu:PR017_18600"/>
<dbReference type="EMBL" id="CP117256">
    <property type="protein sequence ID" value="WFR97908.1"/>
    <property type="molecule type" value="Genomic_DNA"/>
</dbReference>
<keyword evidence="5" id="KW-1185">Reference proteome</keyword>
<geneLocation type="plasmid" evidence="4 5">
    <name>pRt1078</name>
</geneLocation>
<proteinExistence type="predicted"/>
<sequence length="138" mass="14476">MASAQLKAPQSADPAASVSDTVKLSVLVVEDEPLIRLATVDMLEELGHSVSEVGTAEEALVMLDKNQPDIVLTDLGLPGMDGKTFCHEIRGRWPTVAIIFATGMDEGPALGDPSHTALLRKPFGIGELKMALAAAVDA</sequence>
<gene>
    <name evidence="4" type="ORF">PR017_18600</name>
</gene>
<dbReference type="PANTHER" id="PTHR44591">
    <property type="entry name" value="STRESS RESPONSE REGULATOR PROTEIN 1"/>
    <property type="match status" value="1"/>
</dbReference>
<evidence type="ECO:0000313" key="4">
    <source>
        <dbReference type="EMBL" id="WFR97908.1"/>
    </source>
</evidence>
<reference evidence="5" key="2">
    <citation type="journal article" date="2023" name="MicrobiologyOpen">
        <title>Genomics of the tumorigenes clade of the family Rhizobiaceae and description of Rhizobium rhododendri sp. nov.</title>
        <authorList>
            <person name="Kuzmanovic N."/>
            <person name="diCenzo G.C."/>
            <person name="Bunk B."/>
            <person name="Sproeer C."/>
            <person name="Fruehling A."/>
            <person name="Neumann-Schaal M."/>
            <person name="Overmann J."/>
            <person name="Smalla K."/>
        </authorList>
    </citation>
    <scope>NUCLEOTIDE SEQUENCE [LARGE SCALE GENOMIC DNA]</scope>
    <source>
        <strain evidence="5">1078</strain>
        <plasmid evidence="5">pRt1078</plasmid>
    </source>
</reference>
<accession>A0AAF1KMH1</accession>
<keyword evidence="4" id="KW-0614">Plasmid</keyword>
<feature type="modified residue" description="4-aspartylphosphate" evidence="2">
    <location>
        <position position="74"/>
    </location>
</feature>
<evidence type="ECO:0000256" key="2">
    <source>
        <dbReference type="PROSITE-ProRule" id="PRU00169"/>
    </source>
</evidence>
<dbReference type="InterPro" id="IPR011006">
    <property type="entry name" value="CheY-like_superfamily"/>
</dbReference>
<dbReference type="PANTHER" id="PTHR44591:SF25">
    <property type="entry name" value="CHEMOTAXIS TWO-COMPONENT RESPONSE REGULATOR"/>
    <property type="match status" value="1"/>
</dbReference>
<name>A0AAF1KMH1_9HYPH</name>
<evidence type="ECO:0000313" key="5">
    <source>
        <dbReference type="Proteomes" id="UP000249499"/>
    </source>
</evidence>
<dbReference type="AlphaFoldDB" id="A0AAF1KMH1"/>
<dbReference type="Gene3D" id="3.40.50.2300">
    <property type="match status" value="1"/>
</dbReference>
<reference evidence="4 5" key="1">
    <citation type="journal article" date="2018" name="Sci. Rep.">
        <title>Rhizobium tumorigenes sp. nov., a novel plant tumorigenic bacterium isolated from cane gall tumors on thornless blackberry.</title>
        <authorList>
            <person name="Kuzmanovi N."/>
            <person name="Smalla K."/>
            <person name="Gronow S."/>
            <person name="PuBawska J."/>
        </authorList>
    </citation>
    <scope>NUCLEOTIDE SEQUENCE [LARGE SCALE GENOMIC DNA]</scope>
    <source>
        <strain evidence="4 5">1078</strain>
    </source>
</reference>
<dbReference type="InterPro" id="IPR001789">
    <property type="entry name" value="Sig_transdc_resp-reg_receiver"/>
</dbReference>
<dbReference type="Proteomes" id="UP000249499">
    <property type="component" value="Plasmid pRt1078"/>
</dbReference>
<feature type="domain" description="Response regulatory" evidence="3">
    <location>
        <begin position="25"/>
        <end position="136"/>
    </location>
</feature>
<organism evidence="4 5">
    <name type="scientific">Rhizobium tumorigenes</name>
    <dbReference type="NCBI Taxonomy" id="2041385"/>
    <lineage>
        <taxon>Bacteria</taxon>
        <taxon>Pseudomonadati</taxon>
        <taxon>Pseudomonadota</taxon>
        <taxon>Alphaproteobacteria</taxon>
        <taxon>Hyphomicrobiales</taxon>
        <taxon>Rhizobiaceae</taxon>
        <taxon>Rhizobium/Agrobacterium group</taxon>
        <taxon>Rhizobium</taxon>
    </lineage>
</organism>
<dbReference type="Pfam" id="PF00072">
    <property type="entry name" value="Response_reg"/>
    <property type="match status" value="1"/>
</dbReference>
<dbReference type="SUPFAM" id="SSF52172">
    <property type="entry name" value="CheY-like"/>
    <property type="match status" value="1"/>
</dbReference>
<dbReference type="InterPro" id="IPR050595">
    <property type="entry name" value="Bact_response_regulator"/>
</dbReference>
<dbReference type="GO" id="GO:0000160">
    <property type="term" value="P:phosphorelay signal transduction system"/>
    <property type="evidence" value="ECO:0007669"/>
    <property type="project" value="InterPro"/>
</dbReference>